<protein>
    <submittedName>
        <fullName evidence="8">Uncharacterized protein</fullName>
    </submittedName>
</protein>
<evidence type="ECO:0000256" key="7">
    <source>
        <dbReference type="SAM" id="MobiDB-lite"/>
    </source>
</evidence>
<evidence type="ECO:0000256" key="5">
    <source>
        <dbReference type="ARBA" id="ARBA00023242"/>
    </source>
</evidence>
<organism evidence="8 9">
    <name type="scientific">Hyphodiscus hymeniophilus</name>
    <dbReference type="NCBI Taxonomy" id="353542"/>
    <lineage>
        <taxon>Eukaryota</taxon>
        <taxon>Fungi</taxon>
        <taxon>Dikarya</taxon>
        <taxon>Ascomycota</taxon>
        <taxon>Pezizomycotina</taxon>
        <taxon>Leotiomycetes</taxon>
        <taxon>Helotiales</taxon>
        <taxon>Hyphodiscaceae</taxon>
        <taxon>Hyphodiscus</taxon>
    </lineage>
</organism>
<accession>A0A9P7AWS0</accession>
<dbReference type="AlphaFoldDB" id="A0A9P7AWS0"/>
<dbReference type="GO" id="GO:0000981">
    <property type="term" value="F:DNA-binding transcription factor activity, RNA polymerase II-specific"/>
    <property type="evidence" value="ECO:0007669"/>
    <property type="project" value="TreeGrafter"/>
</dbReference>
<dbReference type="InterPro" id="IPR051089">
    <property type="entry name" value="prtT"/>
</dbReference>
<sequence length="494" mass="54381">MPPVRQKLRGVAACSSDRVAELEAKIEALTKLLNIQNINTASGVSTTSELSQEGGSVDVETPPKTPPLGNVKKRRLEAPSSQVVDKTKGDVDDRSIANPVVGVSLELDALVSQETQIKILNKYRNEIQPRFSLASLITVGDYSDEGIEKVVFDLLSPNAIAESEKSMELVQALQLAAFWYRIPKHHLHLPIFQLIQLAIEVAEEIGIGGPNCSISDGSTFSNESVSAGDAWRMARMNLMEFNFVVDIADPVTQVDMHGLQNLITDWKAQIPVSISCGILQMWEHFAVLYLHESVLHTPTNTESFAGPYIAERLSVTDFPTPVVTPDHAVSLHTIRDACHAMLDIFINLDIATFMGFPPGIIITQAFYAQWILIKLLVSVTAPGNTYGALLDPQSLQLEHYLIRMINFGVEVSKHDSGCVQARILNSIHRVKEWVCAYNESHGKQTAFFENATNAESFLGPEGFGFGESSAIQWDAFAFNDPYDYGLGDLFGYTV</sequence>
<reference evidence="8" key="1">
    <citation type="submission" date="2019-07" db="EMBL/GenBank/DDBJ databases">
        <title>Hyphodiscus hymeniophilus genome sequencing and assembly.</title>
        <authorList>
            <person name="Kramer G."/>
            <person name="Nodwell J."/>
        </authorList>
    </citation>
    <scope>NUCLEOTIDE SEQUENCE</scope>
    <source>
        <strain evidence="8">ATCC 34498</strain>
    </source>
</reference>
<dbReference type="GO" id="GO:0000976">
    <property type="term" value="F:transcription cis-regulatory region binding"/>
    <property type="evidence" value="ECO:0007669"/>
    <property type="project" value="TreeGrafter"/>
</dbReference>
<keyword evidence="5" id="KW-0539">Nucleus</keyword>
<dbReference type="GO" id="GO:0005634">
    <property type="term" value="C:nucleus"/>
    <property type="evidence" value="ECO:0007669"/>
    <property type="project" value="UniProtKB-SubCell"/>
</dbReference>
<dbReference type="PANTHER" id="PTHR31845:SF39">
    <property type="entry name" value="TRANSCRIPTION FACTOR PBCR-RELATED"/>
    <property type="match status" value="1"/>
</dbReference>
<evidence type="ECO:0000256" key="2">
    <source>
        <dbReference type="ARBA" id="ARBA00023015"/>
    </source>
</evidence>
<keyword evidence="4" id="KW-0804">Transcription</keyword>
<keyword evidence="9" id="KW-1185">Reference proteome</keyword>
<evidence type="ECO:0000313" key="8">
    <source>
        <dbReference type="EMBL" id="KAG0648883.1"/>
    </source>
</evidence>
<evidence type="ECO:0000256" key="4">
    <source>
        <dbReference type="ARBA" id="ARBA00023163"/>
    </source>
</evidence>
<evidence type="ECO:0000256" key="3">
    <source>
        <dbReference type="ARBA" id="ARBA00023125"/>
    </source>
</evidence>
<keyword evidence="6" id="KW-0175">Coiled coil</keyword>
<comment type="caution">
    <text evidence="8">The sequence shown here is derived from an EMBL/GenBank/DDBJ whole genome shotgun (WGS) entry which is preliminary data.</text>
</comment>
<dbReference type="PANTHER" id="PTHR31845">
    <property type="entry name" value="FINGER DOMAIN PROTEIN, PUTATIVE-RELATED"/>
    <property type="match status" value="1"/>
</dbReference>
<dbReference type="OrthoDB" id="3365636at2759"/>
<dbReference type="EMBL" id="VNKQ01000009">
    <property type="protein sequence ID" value="KAG0648883.1"/>
    <property type="molecule type" value="Genomic_DNA"/>
</dbReference>
<comment type="subcellular location">
    <subcellularLocation>
        <location evidence="1">Nucleus</location>
    </subcellularLocation>
</comment>
<dbReference type="Proteomes" id="UP000785200">
    <property type="component" value="Unassembled WGS sequence"/>
</dbReference>
<evidence type="ECO:0000256" key="6">
    <source>
        <dbReference type="SAM" id="Coils"/>
    </source>
</evidence>
<proteinExistence type="predicted"/>
<gene>
    <name evidence="8" type="ORF">D0Z07_4634</name>
</gene>
<feature type="region of interest" description="Disordered" evidence="7">
    <location>
        <begin position="46"/>
        <end position="71"/>
    </location>
</feature>
<feature type="coiled-coil region" evidence="6">
    <location>
        <begin position="12"/>
        <end position="39"/>
    </location>
</feature>
<keyword evidence="2" id="KW-0805">Transcription regulation</keyword>
<evidence type="ECO:0000256" key="1">
    <source>
        <dbReference type="ARBA" id="ARBA00004123"/>
    </source>
</evidence>
<evidence type="ECO:0000313" key="9">
    <source>
        <dbReference type="Proteomes" id="UP000785200"/>
    </source>
</evidence>
<keyword evidence="3" id="KW-0238">DNA-binding</keyword>
<name>A0A9P7AWS0_9HELO</name>